<gene>
    <name evidence="1" type="ORF">BDR25DRAFT_350538</name>
</gene>
<reference evidence="1" key="1">
    <citation type="journal article" date="2020" name="Stud. Mycol.">
        <title>101 Dothideomycetes genomes: a test case for predicting lifestyles and emergence of pathogens.</title>
        <authorList>
            <person name="Haridas S."/>
            <person name="Albert R."/>
            <person name="Binder M."/>
            <person name="Bloem J."/>
            <person name="Labutti K."/>
            <person name="Salamov A."/>
            <person name="Andreopoulos B."/>
            <person name="Baker S."/>
            <person name="Barry K."/>
            <person name="Bills G."/>
            <person name="Bluhm B."/>
            <person name="Cannon C."/>
            <person name="Castanera R."/>
            <person name="Culley D."/>
            <person name="Daum C."/>
            <person name="Ezra D."/>
            <person name="Gonzalez J."/>
            <person name="Henrissat B."/>
            <person name="Kuo A."/>
            <person name="Liang C."/>
            <person name="Lipzen A."/>
            <person name="Lutzoni F."/>
            <person name="Magnuson J."/>
            <person name="Mondo S."/>
            <person name="Nolan M."/>
            <person name="Ohm R."/>
            <person name="Pangilinan J."/>
            <person name="Park H.-J."/>
            <person name="Ramirez L."/>
            <person name="Alfaro M."/>
            <person name="Sun H."/>
            <person name="Tritt A."/>
            <person name="Yoshinaga Y."/>
            <person name="Zwiers L.-H."/>
            <person name="Turgeon B."/>
            <person name="Goodwin S."/>
            <person name="Spatafora J."/>
            <person name="Crous P."/>
            <person name="Grigoriev I."/>
        </authorList>
    </citation>
    <scope>NUCLEOTIDE SEQUENCE</scope>
    <source>
        <strain evidence="1">ATCC 200398</strain>
    </source>
</reference>
<comment type="caution">
    <text evidence="1">The sequence shown here is derived from an EMBL/GenBank/DDBJ whole genome shotgun (WGS) entry which is preliminary data.</text>
</comment>
<evidence type="ECO:0000313" key="2">
    <source>
        <dbReference type="Proteomes" id="UP000799755"/>
    </source>
</evidence>
<accession>A0ACB6R7Q9</accession>
<keyword evidence="2" id="KW-1185">Reference proteome</keyword>
<name>A0ACB6R7Q9_9PLEO</name>
<organism evidence="1 2">
    <name type="scientific">Lindgomyces ingoldianus</name>
    <dbReference type="NCBI Taxonomy" id="673940"/>
    <lineage>
        <taxon>Eukaryota</taxon>
        <taxon>Fungi</taxon>
        <taxon>Dikarya</taxon>
        <taxon>Ascomycota</taxon>
        <taxon>Pezizomycotina</taxon>
        <taxon>Dothideomycetes</taxon>
        <taxon>Pleosporomycetidae</taxon>
        <taxon>Pleosporales</taxon>
        <taxon>Lindgomycetaceae</taxon>
        <taxon>Lindgomyces</taxon>
    </lineage>
</organism>
<proteinExistence type="predicted"/>
<sequence>MLRFEQLQQFDLANSWKLGGLVVLIQALSMLGLGKGNASVRFCRSFREIRGGGSCIRVKCWGWNGRDFCGKLKEGVEADLHVFSTMVADVGTSQPGKPGVSQVTEFFRIKGLLGNCITIFSFISYLLLKACLAEDITPQAQYINPYPQKHHCAECRFGTPSCDTDSYIQLVQPRITYNTLSSPLLRLSAKLSNTIWEVIFGATIFINLICSITASNGYQHASSHQISLTHARSLSPAGNSTLESFIPRLESAPLVSELRVQIAHLLRFTQLPIILLNAMHQIYINIYYMCSNPRSSSTLTSHYSRNKSTLVPSYFGVVWADHRACLTLVFSCKGRFFFSQVNKTVKNPTGFNQLKMKGVRGELMQGFQQGVLRSVQSEPQRSRVQYKRTQFKLRALYNASPVSSCDSTLSSTAPPLILPAAFKSPNSAVLRLVRSGQLMCLFGRNFRYMVPSLRFKDLARVDGIMREGTQ</sequence>
<evidence type="ECO:0000313" key="1">
    <source>
        <dbReference type="EMBL" id="KAF2475127.1"/>
    </source>
</evidence>
<protein>
    <submittedName>
        <fullName evidence="1">Uncharacterized protein</fullName>
    </submittedName>
</protein>
<dbReference type="Proteomes" id="UP000799755">
    <property type="component" value="Unassembled WGS sequence"/>
</dbReference>
<dbReference type="EMBL" id="MU003496">
    <property type="protein sequence ID" value="KAF2475127.1"/>
    <property type="molecule type" value="Genomic_DNA"/>
</dbReference>